<comment type="caution">
    <text evidence="1">The sequence shown here is derived from an EMBL/GenBank/DDBJ whole genome shotgun (WGS) entry which is preliminary data.</text>
</comment>
<protein>
    <submittedName>
        <fullName evidence="1">Uncharacterized protein</fullName>
    </submittedName>
</protein>
<sequence length="85" mass="9590">MEATALDAATTAGAVPSLNEHLELISTRYQPTGLEWHGESCEIKWMEDSRSRKQKCVGETLKHLLILRFPTYTMLLCYCSINTAD</sequence>
<dbReference type="Proteomes" id="UP000783686">
    <property type="component" value="Unassembled WGS sequence"/>
</dbReference>
<organism evidence="1 2">
    <name type="scientific">Bursaphelenchus okinawaensis</name>
    <dbReference type="NCBI Taxonomy" id="465554"/>
    <lineage>
        <taxon>Eukaryota</taxon>
        <taxon>Metazoa</taxon>
        <taxon>Ecdysozoa</taxon>
        <taxon>Nematoda</taxon>
        <taxon>Chromadorea</taxon>
        <taxon>Rhabditida</taxon>
        <taxon>Tylenchina</taxon>
        <taxon>Tylenchomorpha</taxon>
        <taxon>Aphelenchoidea</taxon>
        <taxon>Aphelenchoididae</taxon>
        <taxon>Bursaphelenchus</taxon>
    </lineage>
</organism>
<dbReference type="EMBL" id="CAJFCW020000002">
    <property type="protein sequence ID" value="CAG9094545.1"/>
    <property type="molecule type" value="Genomic_DNA"/>
</dbReference>
<dbReference type="AlphaFoldDB" id="A0A811K8Z1"/>
<accession>A0A811K8Z1</accession>
<dbReference type="Proteomes" id="UP000614601">
    <property type="component" value="Unassembled WGS sequence"/>
</dbReference>
<keyword evidence="2" id="KW-1185">Reference proteome</keyword>
<dbReference type="EMBL" id="CAJFDH010000002">
    <property type="protein sequence ID" value="CAD5211851.1"/>
    <property type="molecule type" value="Genomic_DNA"/>
</dbReference>
<reference evidence="1" key="1">
    <citation type="submission" date="2020-09" db="EMBL/GenBank/DDBJ databases">
        <authorList>
            <person name="Kikuchi T."/>
        </authorList>
    </citation>
    <scope>NUCLEOTIDE SEQUENCE</scope>
    <source>
        <strain evidence="1">SH1</strain>
    </source>
</reference>
<name>A0A811K8Z1_9BILA</name>
<evidence type="ECO:0000313" key="1">
    <source>
        <dbReference type="EMBL" id="CAD5211851.1"/>
    </source>
</evidence>
<gene>
    <name evidence="1" type="ORF">BOKJ2_LOCUS3908</name>
</gene>
<proteinExistence type="predicted"/>
<evidence type="ECO:0000313" key="2">
    <source>
        <dbReference type="Proteomes" id="UP000614601"/>
    </source>
</evidence>